<dbReference type="InParanoid" id="A0A3G9JSE8"/>
<reference evidence="1 2" key="1">
    <citation type="submission" date="2018-11" db="EMBL/GenBank/DDBJ databases">
        <title>Novel Erysipelotrichaceae bacterium isolated from small intestine of a swine.</title>
        <authorList>
            <person name="Kim J.S."/>
            <person name="Choe H."/>
            <person name="Lee Y.R."/>
            <person name="Kim K.M."/>
            <person name="Park D.S."/>
        </authorList>
    </citation>
    <scope>NUCLEOTIDE SEQUENCE [LARGE SCALE GENOMIC DNA]</scope>
    <source>
        <strain evidence="1 2">SG0102</strain>
    </source>
</reference>
<name>A0A3G9JSE8_9FIRM</name>
<proteinExistence type="predicted"/>
<keyword evidence="2" id="KW-1185">Reference proteome</keyword>
<dbReference type="OrthoDB" id="9974361at2"/>
<dbReference type="RefSeq" id="WP_125120671.1">
    <property type="nucleotide sequence ID" value="NZ_AP019309.1"/>
</dbReference>
<organism evidence="1 2">
    <name type="scientific">Intestinibaculum porci</name>
    <dbReference type="NCBI Taxonomy" id="2487118"/>
    <lineage>
        <taxon>Bacteria</taxon>
        <taxon>Bacillati</taxon>
        <taxon>Bacillota</taxon>
        <taxon>Erysipelotrichia</taxon>
        <taxon>Erysipelotrichales</taxon>
        <taxon>Erysipelotrichaceae</taxon>
        <taxon>Intestinibaculum</taxon>
    </lineage>
</organism>
<dbReference type="AlphaFoldDB" id="A0A3G9JSE8"/>
<dbReference type="EMBL" id="AP019309">
    <property type="protein sequence ID" value="BBH27993.1"/>
    <property type="molecule type" value="Genomic_DNA"/>
</dbReference>
<protein>
    <submittedName>
        <fullName evidence="1">Uncharacterized protein</fullName>
    </submittedName>
</protein>
<sequence>MKVIDLLKQVDPEKIYPNLHVSLALNKEDNKRQHDAFIKAFHKLTQEPAYYEDKGYLVFVYSGTYYEAPVAVALEAFMFRRDDIKDFKVYNQLESFMLEDKKRNERIARTTGQAAKKLIDETPFPASQYMKMMPWNDVLGAEIVPGLGDYSDELAASCILDLMMSYDVDEEKSHQSCQKIDEENRHNPMTLTSRRKKALARHLYDYKVLQILAHRAEDGTL</sequence>
<dbReference type="Proteomes" id="UP000268059">
    <property type="component" value="Chromosome"/>
</dbReference>
<evidence type="ECO:0000313" key="2">
    <source>
        <dbReference type="Proteomes" id="UP000268059"/>
    </source>
</evidence>
<dbReference type="KEGG" id="ebm:SG0102_29270"/>
<accession>A0A3G9JSE8</accession>
<evidence type="ECO:0000313" key="1">
    <source>
        <dbReference type="EMBL" id="BBH27993.1"/>
    </source>
</evidence>
<gene>
    <name evidence="1" type="ORF">SG0102_29270</name>
</gene>